<accession>A0A067SGT5</accession>
<evidence type="ECO:0000313" key="2">
    <source>
        <dbReference type="Proteomes" id="UP000027222"/>
    </source>
</evidence>
<keyword evidence="2" id="KW-1185">Reference proteome</keyword>
<proteinExistence type="predicted"/>
<organism evidence="1 2">
    <name type="scientific">Galerina marginata (strain CBS 339.88)</name>
    <dbReference type="NCBI Taxonomy" id="685588"/>
    <lineage>
        <taxon>Eukaryota</taxon>
        <taxon>Fungi</taxon>
        <taxon>Dikarya</taxon>
        <taxon>Basidiomycota</taxon>
        <taxon>Agaricomycotina</taxon>
        <taxon>Agaricomycetes</taxon>
        <taxon>Agaricomycetidae</taxon>
        <taxon>Agaricales</taxon>
        <taxon>Agaricineae</taxon>
        <taxon>Strophariaceae</taxon>
        <taxon>Galerina</taxon>
    </lineage>
</organism>
<dbReference type="EMBL" id="KL142398">
    <property type="protein sequence ID" value="KDR70126.1"/>
    <property type="molecule type" value="Genomic_DNA"/>
</dbReference>
<protein>
    <submittedName>
        <fullName evidence="1">Uncharacterized protein</fullName>
    </submittedName>
</protein>
<gene>
    <name evidence="1" type="ORF">GALMADRAFT_888753</name>
</gene>
<dbReference type="HOGENOM" id="CLU_2061654_0_0_1"/>
<name>A0A067SGT5_GALM3</name>
<dbReference type="Proteomes" id="UP000027222">
    <property type="component" value="Unassembled WGS sequence"/>
</dbReference>
<evidence type="ECO:0000313" key="1">
    <source>
        <dbReference type="EMBL" id="KDR70126.1"/>
    </source>
</evidence>
<reference evidence="2" key="1">
    <citation type="journal article" date="2014" name="Proc. Natl. Acad. Sci. U.S.A.">
        <title>Extensive sampling of basidiomycete genomes demonstrates inadequacy of the white-rot/brown-rot paradigm for wood decay fungi.</title>
        <authorList>
            <person name="Riley R."/>
            <person name="Salamov A.A."/>
            <person name="Brown D.W."/>
            <person name="Nagy L.G."/>
            <person name="Floudas D."/>
            <person name="Held B.W."/>
            <person name="Levasseur A."/>
            <person name="Lombard V."/>
            <person name="Morin E."/>
            <person name="Otillar R."/>
            <person name="Lindquist E.A."/>
            <person name="Sun H."/>
            <person name="LaButti K.M."/>
            <person name="Schmutz J."/>
            <person name="Jabbour D."/>
            <person name="Luo H."/>
            <person name="Baker S.E."/>
            <person name="Pisabarro A.G."/>
            <person name="Walton J.D."/>
            <person name="Blanchette R.A."/>
            <person name="Henrissat B."/>
            <person name="Martin F."/>
            <person name="Cullen D."/>
            <person name="Hibbett D.S."/>
            <person name="Grigoriev I.V."/>
        </authorList>
    </citation>
    <scope>NUCLEOTIDE SEQUENCE [LARGE SCALE GENOMIC DNA]</scope>
    <source>
        <strain evidence="2">CBS 339.88</strain>
    </source>
</reference>
<dbReference type="AlphaFoldDB" id="A0A067SGT5"/>
<sequence>MILLETLTGPQLKPNASQKEQMFYTLHKAIPQAGPFEDLIALMNIPEIKFPANVTRCSIVRWEGIVRVFGKYLERVCGSVPPGFRITIEENYWRRQESYYYDADCGPDQVSDYSDSDDE</sequence>